<accession>A0A383W6C6</accession>
<reference evidence="2 3" key="1">
    <citation type="submission" date="2016-10" db="EMBL/GenBank/DDBJ databases">
        <authorList>
            <person name="Cai Z."/>
        </authorList>
    </citation>
    <scope>NUCLEOTIDE SEQUENCE [LARGE SCALE GENOMIC DNA]</scope>
</reference>
<keyword evidence="3" id="KW-1185">Reference proteome</keyword>
<sequence>MGTSQQKDQRCCLGMLYYSQAREAQGKQPFCFGVRHTPSEPVQVEDNFRQLSGATDFKFTCVGHSLYSTAQNSNASSSSSGSPDAAKARILPYCEGLEVILGSTAEAAAAATAAPGTPAGQQPEQLSAVLSSMFGGETSPIVKGFVRFTTTAQRNLDRMKSTAGQAYSMTLKPLIDKLSGDQ</sequence>
<dbReference type="PANTHER" id="PTHR34566:SF2">
    <property type="entry name" value="ALTERED INHERITANCE OF MITOCHONDRIA PROTEIN"/>
    <property type="match status" value="1"/>
</dbReference>
<feature type="domain" description="DUF8204" evidence="1">
    <location>
        <begin position="10"/>
        <end position="99"/>
    </location>
</feature>
<dbReference type="Pfam" id="PF26631">
    <property type="entry name" value="DUF8204"/>
    <property type="match status" value="1"/>
</dbReference>
<evidence type="ECO:0000313" key="3">
    <source>
        <dbReference type="Proteomes" id="UP000256970"/>
    </source>
</evidence>
<proteinExistence type="predicted"/>
<dbReference type="Proteomes" id="UP000256970">
    <property type="component" value="Unassembled WGS sequence"/>
</dbReference>
<organism evidence="2 3">
    <name type="scientific">Tetradesmus obliquus</name>
    <name type="common">Green alga</name>
    <name type="synonym">Acutodesmus obliquus</name>
    <dbReference type="NCBI Taxonomy" id="3088"/>
    <lineage>
        <taxon>Eukaryota</taxon>
        <taxon>Viridiplantae</taxon>
        <taxon>Chlorophyta</taxon>
        <taxon>core chlorophytes</taxon>
        <taxon>Chlorophyceae</taxon>
        <taxon>CS clade</taxon>
        <taxon>Sphaeropleales</taxon>
        <taxon>Scenedesmaceae</taxon>
        <taxon>Tetradesmus</taxon>
    </lineage>
</organism>
<dbReference type="AlphaFoldDB" id="A0A383W6C6"/>
<dbReference type="PANTHER" id="PTHR34566">
    <property type="entry name" value="ALTERED INHERITANCE OF MITOCHONDRIA PROTEIN"/>
    <property type="match status" value="1"/>
</dbReference>
<evidence type="ECO:0000259" key="1">
    <source>
        <dbReference type="Pfam" id="PF26631"/>
    </source>
</evidence>
<dbReference type="EMBL" id="FNXT01001147">
    <property type="protein sequence ID" value="SZX72679.1"/>
    <property type="molecule type" value="Genomic_DNA"/>
</dbReference>
<name>A0A383W6C6_TETOB</name>
<protein>
    <recommendedName>
        <fullName evidence="1">DUF8204 domain-containing protein</fullName>
    </recommendedName>
</protein>
<gene>
    <name evidence="2" type="ORF">BQ4739_LOCUS12830</name>
</gene>
<dbReference type="InterPro" id="IPR058517">
    <property type="entry name" value="DUF8204"/>
</dbReference>
<evidence type="ECO:0000313" key="2">
    <source>
        <dbReference type="EMBL" id="SZX72679.1"/>
    </source>
</evidence>